<dbReference type="EMBL" id="VHQG01000002">
    <property type="protein sequence ID" value="TPW75806.1"/>
    <property type="molecule type" value="Genomic_DNA"/>
</dbReference>
<reference evidence="3 4" key="1">
    <citation type="submission" date="2019-06" db="EMBL/GenBank/DDBJ databases">
        <authorList>
            <person name="Li F."/>
        </authorList>
    </citation>
    <scope>NUCLEOTIDE SEQUENCE [LARGE SCALE GENOMIC DNA]</scope>
    <source>
        <strain evidence="3 4">10F1D-1</strain>
    </source>
</reference>
<sequence>MSDDEVTSRDENGPEMREVHEPGAAPSRTNPYLDWSTVLGATLFIVGLIVHGVGSANAAQFGDGLHQDPGTLELAWGSVLLDLGGMLIVGAIVIAGVGWSLQHRSDRD</sequence>
<gene>
    <name evidence="3" type="ORF">FJ657_08055</name>
</gene>
<keyword evidence="2" id="KW-0472">Membrane</keyword>
<dbReference type="AlphaFoldDB" id="A0A506XZZ0"/>
<feature type="transmembrane region" description="Helical" evidence="2">
    <location>
        <begin position="74"/>
        <end position="101"/>
    </location>
</feature>
<feature type="compositionally biased region" description="Basic and acidic residues" evidence="1">
    <location>
        <begin position="1"/>
        <end position="21"/>
    </location>
</feature>
<dbReference type="Proteomes" id="UP000316252">
    <property type="component" value="Unassembled WGS sequence"/>
</dbReference>
<organism evidence="3 4">
    <name type="scientific">Schumannella soli</name>
    <dbReference type="NCBI Taxonomy" id="2590779"/>
    <lineage>
        <taxon>Bacteria</taxon>
        <taxon>Bacillati</taxon>
        <taxon>Actinomycetota</taxon>
        <taxon>Actinomycetes</taxon>
        <taxon>Micrococcales</taxon>
        <taxon>Microbacteriaceae</taxon>
        <taxon>Schumannella</taxon>
    </lineage>
</organism>
<comment type="caution">
    <text evidence="3">The sequence shown here is derived from an EMBL/GenBank/DDBJ whole genome shotgun (WGS) entry which is preliminary data.</text>
</comment>
<feature type="transmembrane region" description="Helical" evidence="2">
    <location>
        <begin position="32"/>
        <end position="54"/>
    </location>
</feature>
<evidence type="ECO:0000256" key="2">
    <source>
        <dbReference type="SAM" id="Phobius"/>
    </source>
</evidence>
<proteinExistence type="predicted"/>
<evidence type="ECO:0000256" key="1">
    <source>
        <dbReference type="SAM" id="MobiDB-lite"/>
    </source>
</evidence>
<evidence type="ECO:0000313" key="3">
    <source>
        <dbReference type="EMBL" id="TPW75806.1"/>
    </source>
</evidence>
<accession>A0A506XZZ0</accession>
<evidence type="ECO:0000313" key="4">
    <source>
        <dbReference type="Proteomes" id="UP000316252"/>
    </source>
</evidence>
<dbReference type="RefSeq" id="WP_141163166.1">
    <property type="nucleotide sequence ID" value="NZ_VHQG01000002.1"/>
</dbReference>
<feature type="region of interest" description="Disordered" evidence="1">
    <location>
        <begin position="1"/>
        <end position="30"/>
    </location>
</feature>
<protein>
    <submittedName>
        <fullName evidence="3">Uncharacterized protein</fullName>
    </submittedName>
</protein>
<name>A0A506XZZ0_9MICO</name>
<keyword evidence="2" id="KW-0812">Transmembrane</keyword>
<keyword evidence="4" id="KW-1185">Reference proteome</keyword>
<keyword evidence="2" id="KW-1133">Transmembrane helix</keyword>